<comment type="caution">
    <text evidence="2">The sequence shown here is derived from an EMBL/GenBank/DDBJ whole genome shotgun (WGS) entry which is preliminary data.</text>
</comment>
<gene>
    <name evidence="2" type="ORF">CLOHIR_00583</name>
</gene>
<feature type="coiled-coil region" evidence="1">
    <location>
        <begin position="139"/>
        <end position="166"/>
    </location>
</feature>
<protein>
    <submittedName>
        <fullName evidence="2">Uncharacterized protein</fullName>
    </submittedName>
</protein>
<dbReference type="HOGENOM" id="CLU_1575749_0_0_9"/>
<evidence type="ECO:0000256" key="1">
    <source>
        <dbReference type="SAM" id="Coils"/>
    </source>
</evidence>
<organism evidence="2 3">
    <name type="scientific">Peptacetobacter hiranonis (strain DSM 13275 / JCM 10541 / KCTC 15199 / TO-931)</name>
    <name type="common">Clostridium hiranonis</name>
    <dbReference type="NCBI Taxonomy" id="500633"/>
    <lineage>
        <taxon>Bacteria</taxon>
        <taxon>Bacillati</taxon>
        <taxon>Bacillota</taxon>
        <taxon>Clostridia</taxon>
        <taxon>Peptostreptococcales</taxon>
        <taxon>Peptostreptococcaceae</taxon>
        <taxon>Peptacetobacter</taxon>
    </lineage>
</organism>
<dbReference type="eggNOG" id="ENOG5032WEE">
    <property type="taxonomic scope" value="Bacteria"/>
</dbReference>
<sequence length="169" mass="19453">MIKKITMQQAIFMLSNLQKKEAKLKQQFYGSCRDIPLKKDGESVVSQELVEKNIDRFKEYKALLKDIVNLKKAIHAGNNKVVYEGKTLNDLLIEAKTGRQYLSLLEVMIHDSRISLEPNLGVIEYGNPNIEMFEEEIESLDLENKLNELSQLIEKLNTEVEIEVDLENA</sequence>
<dbReference type="AlphaFoldDB" id="B6FXI4"/>
<reference evidence="2 3" key="1">
    <citation type="submission" date="2008-09" db="EMBL/GenBank/DDBJ databases">
        <authorList>
            <person name="Fulton L."/>
            <person name="Clifton S."/>
            <person name="Fulton B."/>
            <person name="Xu J."/>
            <person name="Minx P."/>
            <person name="Pepin K.H."/>
            <person name="Johnson M."/>
            <person name="Thiruvilangam P."/>
            <person name="Bhonagiri V."/>
            <person name="Nash W.E."/>
            <person name="Mardis E.R."/>
            <person name="Wilson R.K."/>
        </authorList>
    </citation>
    <scope>NUCLEOTIDE SEQUENCE [LARGE SCALE GENOMIC DNA]</scope>
    <source>
        <strain evidence="2 3">DSM 13275</strain>
    </source>
</reference>
<keyword evidence="1" id="KW-0175">Coiled coil</keyword>
<dbReference type="RefSeq" id="WP_006439512.1">
    <property type="nucleotide sequence ID" value="NZ_DS995355.1"/>
</dbReference>
<reference evidence="2 3" key="2">
    <citation type="submission" date="2008-10" db="EMBL/GenBank/DDBJ databases">
        <title>Draft genome sequence of Clostridium hiranonis (DSM 13275).</title>
        <authorList>
            <person name="Sudarsanam P."/>
            <person name="Ley R."/>
            <person name="Guruge J."/>
            <person name="Turnbaugh P.J."/>
            <person name="Mahowald M."/>
            <person name="Liep D."/>
            <person name="Gordon J."/>
        </authorList>
    </citation>
    <scope>NUCLEOTIDE SEQUENCE [LARGE SCALE GENOMIC DNA]</scope>
    <source>
        <strain evidence="2 3">DSM 13275</strain>
    </source>
</reference>
<accession>B6FXI4</accession>
<dbReference type="Proteomes" id="UP000003178">
    <property type="component" value="Unassembled WGS sequence"/>
</dbReference>
<evidence type="ECO:0000313" key="2">
    <source>
        <dbReference type="EMBL" id="EEA85769.1"/>
    </source>
</evidence>
<proteinExistence type="predicted"/>
<keyword evidence="3" id="KW-1185">Reference proteome</keyword>
<evidence type="ECO:0000313" key="3">
    <source>
        <dbReference type="Proteomes" id="UP000003178"/>
    </source>
</evidence>
<dbReference type="EMBL" id="ABWP01000022">
    <property type="protein sequence ID" value="EEA85769.1"/>
    <property type="molecule type" value="Genomic_DNA"/>
</dbReference>
<dbReference type="Gene3D" id="6.10.320.10">
    <property type="match status" value="1"/>
</dbReference>
<name>B6FXI4_PEPHT</name>